<protein>
    <submittedName>
        <fullName evidence="2">Uncharacterized protein</fullName>
    </submittedName>
</protein>
<sequence>MVLQLHGCLICLTANNYNDDHNALCNKSAANNGNGSNNNNNNNKNSTTTTTIQQQQQQQLNSKPKPHVLANARQHNELVTGKYKTIPNGRCNEQTCKLIMADHWLKL</sequence>
<accession>A0A813H7Z3</accession>
<keyword evidence="3" id="KW-1185">Reference proteome</keyword>
<evidence type="ECO:0000256" key="1">
    <source>
        <dbReference type="SAM" id="MobiDB-lite"/>
    </source>
</evidence>
<feature type="compositionally biased region" description="Low complexity" evidence="1">
    <location>
        <begin position="27"/>
        <end position="62"/>
    </location>
</feature>
<reference evidence="2" key="1">
    <citation type="submission" date="2021-02" db="EMBL/GenBank/DDBJ databases">
        <authorList>
            <person name="Dougan E. K."/>
            <person name="Rhodes N."/>
            <person name="Thang M."/>
            <person name="Chan C."/>
        </authorList>
    </citation>
    <scope>NUCLEOTIDE SEQUENCE</scope>
</reference>
<dbReference type="Proteomes" id="UP000654075">
    <property type="component" value="Unassembled WGS sequence"/>
</dbReference>
<dbReference type="EMBL" id="CAJNNV010030928">
    <property type="protein sequence ID" value="CAE8634171.1"/>
    <property type="molecule type" value="Genomic_DNA"/>
</dbReference>
<feature type="region of interest" description="Disordered" evidence="1">
    <location>
        <begin position="27"/>
        <end position="65"/>
    </location>
</feature>
<name>A0A813H7Z3_POLGL</name>
<gene>
    <name evidence="2" type="ORF">PGLA1383_LOCUS49841</name>
</gene>
<evidence type="ECO:0000313" key="2">
    <source>
        <dbReference type="EMBL" id="CAE8634171.1"/>
    </source>
</evidence>
<dbReference type="AlphaFoldDB" id="A0A813H7Z3"/>
<evidence type="ECO:0000313" key="3">
    <source>
        <dbReference type="Proteomes" id="UP000654075"/>
    </source>
</evidence>
<proteinExistence type="predicted"/>
<organism evidence="2 3">
    <name type="scientific">Polarella glacialis</name>
    <name type="common">Dinoflagellate</name>
    <dbReference type="NCBI Taxonomy" id="89957"/>
    <lineage>
        <taxon>Eukaryota</taxon>
        <taxon>Sar</taxon>
        <taxon>Alveolata</taxon>
        <taxon>Dinophyceae</taxon>
        <taxon>Suessiales</taxon>
        <taxon>Suessiaceae</taxon>
        <taxon>Polarella</taxon>
    </lineage>
</organism>
<comment type="caution">
    <text evidence="2">The sequence shown here is derived from an EMBL/GenBank/DDBJ whole genome shotgun (WGS) entry which is preliminary data.</text>
</comment>